<evidence type="ECO:0000256" key="8">
    <source>
        <dbReference type="ARBA" id="ARBA00022801"/>
    </source>
</evidence>
<sequence>MPPATCANPLLLEWIKEIYDLAKERNSKGVTTYKRAYESMKACPLTFSHPSEAQQLDGIGPKICDRLTEKLKEHCEANGLPAPKKLLGKARKRLSGEDLGEFEEPAPAKKPRKAKPYIPSLRTGPYALILALSSIPEESLQSLTKAQVIELAQPHCESSFTVPSEAGKFYTAWNSMTTLVNKDLVQEKGRPLRKYALTEEGWEVAKRIKAVQGGEIGEKTAERPKDTEADGFTVSFGSTKHIPKSTDGFLDLEDDSDGGHGSMPRPKPLKRPEITYRAKETEPAPSGQRLGGVQVDRYGTLSKTPKLAAAPKNVVELLSTRTRHPNYLLPYPIPHKTPQPPTHPPSHRSTLHAQPSQPSTPSPSPRTFTVHLVLDNREVRSKDDRDYIFTQLSKAGTPPLLRGLSLGDFFWVAKLHDPALLSRYGESGDEVALDWIVERKRLDDLVGSITDGRFQEQKFRLRKSGVRNVVYLIEEFSLSAEKRAKFHEAIQSAIASTQVVNGYFVKRTQKLDDTIRYLARMTRMLKAVYERKTLYLIPTSALTPTTYLPLLTHLRSHADHKDKIYTITYPSFASLASKNDTMTLRDVFLKMLMCTRGISGDKALAIQKVWKTPREFVEAFEACGSQKEREIMVETTLGGIVGRGKVKVVLGAKVAGVWGEA</sequence>
<feature type="compositionally biased region" description="Pro residues" evidence="15">
    <location>
        <begin position="331"/>
        <end position="344"/>
    </location>
</feature>
<dbReference type="GO" id="GO:0006308">
    <property type="term" value="P:DNA catabolic process"/>
    <property type="evidence" value="ECO:0007669"/>
    <property type="project" value="UniProtKB-UniRule"/>
</dbReference>
<dbReference type="Gene3D" id="1.10.150.110">
    <property type="entry name" value="DNA polymerase beta, N-terminal domain-like"/>
    <property type="match status" value="1"/>
</dbReference>
<comment type="subcellular location">
    <subcellularLocation>
        <location evidence="2 14">Nucleus</location>
    </subcellularLocation>
</comment>
<gene>
    <name evidence="17" type="ORF">OEA41_010405</name>
</gene>
<name>A0AAE0DHP8_9LECA</name>
<dbReference type="GO" id="GO:0048476">
    <property type="term" value="C:Holliday junction resolvase complex"/>
    <property type="evidence" value="ECO:0007669"/>
    <property type="project" value="UniProtKB-UniRule"/>
</dbReference>
<dbReference type="InterPro" id="IPR047417">
    <property type="entry name" value="WHD_MUS81"/>
</dbReference>
<feature type="domain" description="ERCC4" evidence="16">
    <location>
        <begin position="371"/>
        <end position="477"/>
    </location>
</feature>
<dbReference type="GO" id="GO:0031573">
    <property type="term" value="P:mitotic intra-S DNA damage checkpoint signaling"/>
    <property type="evidence" value="ECO:0007669"/>
    <property type="project" value="TreeGrafter"/>
</dbReference>
<dbReference type="InterPro" id="IPR006166">
    <property type="entry name" value="ERCC4_domain"/>
</dbReference>
<dbReference type="Pfam" id="PF02732">
    <property type="entry name" value="ERCC4"/>
    <property type="match status" value="1"/>
</dbReference>
<dbReference type="GO" id="GO:0005634">
    <property type="term" value="C:nucleus"/>
    <property type="evidence" value="ECO:0007669"/>
    <property type="project" value="UniProtKB-SubCell"/>
</dbReference>
<dbReference type="InterPro" id="IPR047416">
    <property type="entry name" value="XPF_nuclease_Mus81"/>
</dbReference>
<dbReference type="Gene3D" id="1.10.150.670">
    <property type="entry name" value="Crossover junction endonuclease EME1, DNA-binding domain"/>
    <property type="match status" value="1"/>
</dbReference>
<dbReference type="SUPFAM" id="SSF47802">
    <property type="entry name" value="DNA polymerase beta, N-terminal domain-like"/>
    <property type="match status" value="1"/>
</dbReference>
<dbReference type="InterPro" id="IPR010996">
    <property type="entry name" value="HHH_MUS81"/>
</dbReference>
<evidence type="ECO:0000256" key="1">
    <source>
        <dbReference type="ARBA" id="ARBA00001946"/>
    </source>
</evidence>
<comment type="function">
    <text evidence="14">Interacts with EME1 to form a DNA structure-specific endonuclease with substrate preference for branched DNA structures with a 5'-end at the branch nick. Typical substrates include 3'-flap structures, D-loops, replication forks and nicked Holliday junctions. May be required in mitosis for the processing of stalled or collapsed replication fork intermediates. May be required in meiosis for the repair of meiosis-specific double strand breaks subsequent to single-end invasion (SEI).</text>
</comment>
<evidence type="ECO:0000256" key="11">
    <source>
        <dbReference type="ARBA" id="ARBA00023204"/>
    </source>
</evidence>
<feature type="region of interest" description="Disordered" evidence="15">
    <location>
        <begin position="245"/>
        <end position="272"/>
    </location>
</feature>
<evidence type="ECO:0000256" key="4">
    <source>
        <dbReference type="ARBA" id="ARBA00022722"/>
    </source>
</evidence>
<dbReference type="InterPro" id="IPR011335">
    <property type="entry name" value="Restrct_endonuc-II-like"/>
</dbReference>
<dbReference type="GO" id="GO:0000712">
    <property type="term" value="P:resolution of meiotic recombination intermediates"/>
    <property type="evidence" value="ECO:0007669"/>
    <property type="project" value="TreeGrafter"/>
</dbReference>
<dbReference type="InterPro" id="IPR027421">
    <property type="entry name" value="DNA_pol_lamdba_lyase_dom_sf"/>
</dbReference>
<protein>
    <recommendedName>
        <fullName evidence="14">Crossover junction endonuclease MUS81</fullName>
        <ecNumber evidence="14">3.1.22.-</ecNumber>
    </recommendedName>
</protein>
<keyword evidence="5 14" id="KW-0479">Metal-binding</keyword>
<comment type="similarity">
    <text evidence="3 14">Belongs to the XPF family.</text>
</comment>
<keyword evidence="6 14" id="KW-0255">Endonuclease</keyword>
<keyword evidence="10 14" id="KW-0233">DNA recombination</keyword>
<dbReference type="InterPro" id="IPR042530">
    <property type="entry name" value="EME1/EME2_C"/>
</dbReference>
<evidence type="ECO:0000256" key="6">
    <source>
        <dbReference type="ARBA" id="ARBA00022759"/>
    </source>
</evidence>
<keyword evidence="12 14" id="KW-0539">Nucleus</keyword>
<keyword evidence="11 14" id="KW-0234">DNA repair</keyword>
<dbReference type="PANTHER" id="PTHR13451:SF0">
    <property type="entry name" value="CROSSOVER JUNCTION ENDONUCLEASE MUS81"/>
    <property type="match status" value="1"/>
</dbReference>
<keyword evidence="4 14" id="KW-0540">Nuclease</keyword>
<evidence type="ECO:0000313" key="17">
    <source>
        <dbReference type="EMBL" id="KAK3167278.1"/>
    </source>
</evidence>
<dbReference type="CDD" id="cd21036">
    <property type="entry name" value="WH_MUS81"/>
    <property type="match status" value="1"/>
</dbReference>
<evidence type="ECO:0000313" key="18">
    <source>
        <dbReference type="Proteomes" id="UP001276659"/>
    </source>
</evidence>
<evidence type="ECO:0000256" key="12">
    <source>
        <dbReference type="ARBA" id="ARBA00023242"/>
    </source>
</evidence>
<evidence type="ECO:0000256" key="13">
    <source>
        <dbReference type="ARBA" id="ARBA00023254"/>
    </source>
</evidence>
<evidence type="ECO:0000256" key="7">
    <source>
        <dbReference type="ARBA" id="ARBA00022763"/>
    </source>
</evidence>
<comment type="subunit">
    <text evidence="14">Interacts with EME1.</text>
</comment>
<dbReference type="GO" id="GO:0003677">
    <property type="term" value="F:DNA binding"/>
    <property type="evidence" value="ECO:0007669"/>
    <property type="project" value="UniProtKB-UniRule"/>
</dbReference>
<dbReference type="GO" id="GO:0008821">
    <property type="term" value="F:crossover junction DNA endonuclease activity"/>
    <property type="evidence" value="ECO:0007669"/>
    <property type="project" value="UniProtKB-UniRule"/>
</dbReference>
<evidence type="ECO:0000256" key="15">
    <source>
        <dbReference type="SAM" id="MobiDB-lite"/>
    </source>
</evidence>
<dbReference type="SMART" id="SM00891">
    <property type="entry name" value="ERCC4"/>
    <property type="match status" value="1"/>
</dbReference>
<dbReference type="Proteomes" id="UP001276659">
    <property type="component" value="Unassembled WGS sequence"/>
</dbReference>
<dbReference type="GO" id="GO:0031297">
    <property type="term" value="P:replication fork processing"/>
    <property type="evidence" value="ECO:0007669"/>
    <property type="project" value="UniProtKB-ARBA"/>
</dbReference>
<evidence type="ECO:0000256" key="2">
    <source>
        <dbReference type="ARBA" id="ARBA00004123"/>
    </source>
</evidence>
<comment type="cofactor">
    <cofactor evidence="1 14">
        <name>Mg(2+)</name>
        <dbReference type="ChEBI" id="CHEBI:18420"/>
    </cofactor>
</comment>
<dbReference type="CDD" id="cd20074">
    <property type="entry name" value="XPF_nuclease_Mus81"/>
    <property type="match status" value="1"/>
</dbReference>
<dbReference type="EC" id="3.1.22.-" evidence="14"/>
<dbReference type="SUPFAM" id="SSF52980">
    <property type="entry name" value="Restriction endonuclease-like"/>
    <property type="match status" value="1"/>
</dbReference>
<keyword evidence="7 14" id="KW-0227">DNA damage</keyword>
<dbReference type="EMBL" id="JASNWA010000011">
    <property type="protein sequence ID" value="KAK3167278.1"/>
    <property type="molecule type" value="Genomic_DNA"/>
</dbReference>
<dbReference type="FunFam" id="1.10.10.10:FF:000307">
    <property type="entry name" value="Crossover junction endonuclease MUS81"/>
    <property type="match status" value="1"/>
</dbReference>
<evidence type="ECO:0000256" key="9">
    <source>
        <dbReference type="ARBA" id="ARBA00022842"/>
    </source>
</evidence>
<reference evidence="17" key="1">
    <citation type="submission" date="2022-11" db="EMBL/GenBank/DDBJ databases">
        <title>Chromosomal genome sequence assembly and mating type (MAT) locus characterization of the leprose asexual lichenized fungus Lepraria neglecta (Nyl.) Erichsen.</title>
        <authorList>
            <person name="Allen J.L."/>
            <person name="Pfeffer B."/>
        </authorList>
    </citation>
    <scope>NUCLEOTIDE SEQUENCE</scope>
    <source>
        <strain evidence="17">Allen 5258</strain>
    </source>
</reference>
<evidence type="ECO:0000259" key="16">
    <source>
        <dbReference type="SMART" id="SM00891"/>
    </source>
</evidence>
<dbReference type="InterPro" id="IPR036388">
    <property type="entry name" value="WH-like_DNA-bd_sf"/>
</dbReference>
<dbReference type="AlphaFoldDB" id="A0AAE0DHP8"/>
<dbReference type="GO" id="GO:0046872">
    <property type="term" value="F:metal ion binding"/>
    <property type="evidence" value="ECO:0007669"/>
    <property type="project" value="UniProtKB-UniRule"/>
</dbReference>
<evidence type="ECO:0000256" key="10">
    <source>
        <dbReference type="ARBA" id="ARBA00023172"/>
    </source>
</evidence>
<accession>A0AAE0DHP8</accession>
<evidence type="ECO:0000256" key="5">
    <source>
        <dbReference type="ARBA" id="ARBA00022723"/>
    </source>
</evidence>
<keyword evidence="13" id="KW-0469">Meiosis</keyword>
<proteinExistence type="inferred from homology"/>
<dbReference type="FunFam" id="1.10.150.110:FF:000001">
    <property type="entry name" value="Putative Crossover junction endonuclease MUS81"/>
    <property type="match status" value="1"/>
</dbReference>
<evidence type="ECO:0000256" key="14">
    <source>
        <dbReference type="RuleBase" id="RU369042"/>
    </source>
</evidence>
<keyword evidence="9 14" id="KW-0460">Magnesium</keyword>
<evidence type="ECO:0000256" key="3">
    <source>
        <dbReference type="ARBA" id="ARBA00010015"/>
    </source>
</evidence>
<dbReference type="GO" id="GO:0000727">
    <property type="term" value="P:double-strand break repair via break-induced replication"/>
    <property type="evidence" value="ECO:0007669"/>
    <property type="project" value="UniProtKB-UniRule"/>
</dbReference>
<feature type="region of interest" description="Disordered" evidence="15">
    <location>
        <begin position="327"/>
        <end position="367"/>
    </location>
</feature>
<dbReference type="Gene3D" id="3.40.50.10130">
    <property type="match status" value="1"/>
</dbReference>
<keyword evidence="18" id="KW-1185">Reference proteome</keyword>
<dbReference type="Pfam" id="PF21136">
    <property type="entry name" value="WHD_MUS81"/>
    <property type="match status" value="1"/>
</dbReference>
<dbReference type="PANTHER" id="PTHR13451">
    <property type="entry name" value="CLASS II CROSSOVER JUNCTION ENDONUCLEASE MUS81"/>
    <property type="match status" value="1"/>
</dbReference>
<dbReference type="Pfam" id="PF14716">
    <property type="entry name" value="HHH_8"/>
    <property type="match status" value="1"/>
</dbReference>
<dbReference type="GO" id="GO:0048257">
    <property type="term" value="F:3'-flap endonuclease activity"/>
    <property type="evidence" value="ECO:0007669"/>
    <property type="project" value="TreeGrafter"/>
</dbReference>
<dbReference type="Gene3D" id="1.10.10.10">
    <property type="entry name" value="Winged helix-like DNA-binding domain superfamily/Winged helix DNA-binding domain"/>
    <property type="match status" value="1"/>
</dbReference>
<dbReference type="FunFam" id="3.40.50.10130:FF:000003">
    <property type="entry name" value="Crossover junction endonuclease MUS81"/>
    <property type="match status" value="1"/>
</dbReference>
<keyword evidence="8 14" id="KW-0378">Hydrolase</keyword>
<comment type="caution">
    <text evidence="17">The sequence shown here is derived from an EMBL/GenBank/DDBJ whole genome shotgun (WGS) entry which is preliminary data.</text>
</comment>
<dbReference type="InterPro" id="IPR033309">
    <property type="entry name" value="Mus81"/>
</dbReference>
<organism evidence="17 18">
    <name type="scientific">Lepraria neglecta</name>
    <dbReference type="NCBI Taxonomy" id="209136"/>
    <lineage>
        <taxon>Eukaryota</taxon>
        <taxon>Fungi</taxon>
        <taxon>Dikarya</taxon>
        <taxon>Ascomycota</taxon>
        <taxon>Pezizomycotina</taxon>
        <taxon>Lecanoromycetes</taxon>
        <taxon>OSLEUM clade</taxon>
        <taxon>Lecanoromycetidae</taxon>
        <taxon>Lecanorales</taxon>
        <taxon>Lecanorineae</taxon>
        <taxon>Stereocaulaceae</taxon>
        <taxon>Lepraria</taxon>
    </lineage>
</organism>